<keyword evidence="2" id="KW-0175">Coiled coil</keyword>
<feature type="compositionally biased region" description="Basic and acidic residues" evidence="3">
    <location>
        <begin position="89"/>
        <end position="101"/>
    </location>
</feature>
<dbReference type="STRING" id="675824.A0A1E3PUX4"/>
<dbReference type="GO" id="GO:0003677">
    <property type="term" value="F:DNA binding"/>
    <property type="evidence" value="ECO:0007669"/>
    <property type="project" value="TreeGrafter"/>
</dbReference>
<organism evidence="4 5">
    <name type="scientific">Lipomyces starkeyi NRRL Y-11557</name>
    <dbReference type="NCBI Taxonomy" id="675824"/>
    <lineage>
        <taxon>Eukaryota</taxon>
        <taxon>Fungi</taxon>
        <taxon>Dikarya</taxon>
        <taxon>Ascomycota</taxon>
        <taxon>Saccharomycotina</taxon>
        <taxon>Lipomycetes</taxon>
        <taxon>Lipomycetales</taxon>
        <taxon>Lipomycetaceae</taxon>
        <taxon>Lipomyces</taxon>
    </lineage>
</organism>
<dbReference type="EMBL" id="KV454304">
    <property type="protein sequence ID" value="ODQ69216.1"/>
    <property type="molecule type" value="Genomic_DNA"/>
</dbReference>
<evidence type="ECO:0000313" key="4">
    <source>
        <dbReference type="EMBL" id="ODQ69216.1"/>
    </source>
</evidence>
<dbReference type="Proteomes" id="UP000094385">
    <property type="component" value="Unassembled WGS sequence"/>
</dbReference>
<evidence type="ECO:0000256" key="3">
    <source>
        <dbReference type="SAM" id="MobiDB-lite"/>
    </source>
</evidence>
<dbReference type="Pfam" id="PF08243">
    <property type="entry name" value="SPT2"/>
    <property type="match status" value="1"/>
</dbReference>
<dbReference type="OrthoDB" id="10500840at2759"/>
<name>A0A1E3PUX4_LIPST</name>
<dbReference type="GO" id="GO:0006360">
    <property type="term" value="P:transcription by RNA polymerase I"/>
    <property type="evidence" value="ECO:0007669"/>
    <property type="project" value="TreeGrafter"/>
</dbReference>
<evidence type="ECO:0000313" key="5">
    <source>
        <dbReference type="Proteomes" id="UP000094385"/>
    </source>
</evidence>
<dbReference type="SMART" id="SM00784">
    <property type="entry name" value="SPT2"/>
    <property type="match status" value="1"/>
</dbReference>
<feature type="compositionally biased region" description="Polar residues" evidence="3">
    <location>
        <begin position="259"/>
        <end position="270"/>
    </location>
</feature>
<dbReference type="PANTHER" id="PTHR22691:SF8">
    <property type="entry name" value="PROTEIN SPT2 HOMOLOG"/>
    <property type="match status" value="1"/>
</dbReference>
<comment type="similarity">
    <text evidence="1">Belongs to the SPT2 family.</text>
</comment>
<protein>
    <submittedName>
        <fullName evidence="4">Uncharacterized protein</fullName>
    </submittedName>
</protein>
<reference evidence="4 5" key="1">
    <citation type="journal article" date="2016" name="Proc. Natl. Acad. Sci. U.S.A.">
        <title>Comparative genomics of biotechnologically important yeasts.</title>
        <authorList>
            <person name="Riley R."/>
            <person name="Haridas S."/>
            <person name="Wolfe K.H."/>
            <person name="Lopes M.R."/>
            <person name="Hittinger C.T."/>
            <person name="Goeker M."/>
            <person name="Salamov A.A."/>
            <person name="Wisecaver J.H."/>
            <person name="Long T.M."/>
            <person name="Calvey C.H."/>
            <person name="Aerts A.L."/>
            <person name="Barry K.W."/>
            <person name="Choi C."/>
            <person name="Clum A."/>
            <person name="Coughlan A.Y."/>
            <person name="Deshpande S."/>
            <person name="Douglass A.P."/>
            <person name="Hanson S.J."/>
            <person name="Klenk H.-P."/>
            <person name="LaButti K.M."/>
            <person name="Lapidus A."/>
            <person name="Lindquist E.A."/>
            <person name="Lipzen A.M."/>
            <person name="Meier-Kolthoff J.P."/>
            <person name="Ohm R.A."/>
            <person name="Otillar R.P."/>
            <person name="Pangilinan J.L."/>
            <person name="Peng Y."/>
            <person name="Rokas A."/>
            <person name="Rosa C.A."/>
            <person name="Scheuner C."/>
            <person name="Sibirny A.A."/>
            <person name="Slot J.C."/>
            <person name="Stielow J.B."/>
            <person name="Sun H."/>
            <person name="Kurtzman C.P."/>
            <person name="Blackwell M."/>
            <person name="Grigoriev I.V."/>
            <person name="Jeffries T.W."/>
        </authorList>
    </citation>
    <scope>NUCLEOTIDE SEQUENCE [LARGE SCALE GENOMIC DNA]</scope>
    <source>
        <strain evidence="4 5">NRRL Y-11557</strain>
    </source>
</reference>
<feature type="compositionally biased region" description="Basic and acidic residues" evidence="3">
    <location>
        <begin position="63"/>
        <end position="78"/>
    </location>
</feature>
<dbReference type="AlphaFoldDB" id="A0A1E3PUX4"/>
<dbReference type="PANTHER" id="PTHR22691">
    <property type="entry name" value="YEAST SPT2-RELATED"/>
    <property type="match status" value="1"/>
</dbReference>
<proteinExistence type="inferred from homology"/>
<feature type="compositionally biased region" description="Acidic residues" evidence="3">
    <location>
        <begin position="305"/>
        <end position="324"/>
    </location>
</feature>
<feature type="compositionally biased region" description="Basic and acidic residues" evidence="3">
    <location>
        <begin position="243"/>
        <end position="254"/>
    </location>
</feature>
<feature type="compositionally biased region" description="Polar residues" evidence="3">
    <location>
        <begin position="219"/>
        <end position="228"/>
    </location>
</feature>
<evidence type="ECO:0000256" key="1">
    <source>
        <dbReference type="ARBA" id="ARBA00006461"/>
    </source>
</evidence>
<feature type="region of interest" description="Disordered" evidence="3">
    <location>
        <begin position="1"/>
        <end position="144"/>
    </location>
</feature>
<dbReference type="InterPro" id="IPR013256">
    <property type="entry name" value="Chromatin_SPT2"/>
</dbReference>
<keyword evidence="5" id="KW-1185">Reference proteome</keyword>
<feature type="compositionally biased region" description="Basic and acidic residues" evidence="3">
    <location>
        <begin position="164"/>
        <end position="174"/>
    </location>
</feature>
<evidence type="ECO:0000256" key="2">
    <source>
        <dbReference type="ARBA" id="ARBA00023054"/>
    </source>
</evidence>
<feature type="compositionally biased region" description="Low complexity" evidence="3">
    <location>
        <begin position="126"/>
        <end position="141"/>
    </location>
</feature>
<gene>
    <name evidence="4" type="ORF">LIPSTDRAFT_193426</name>
</gene>
<dbReference type="GO" id="GO:0042393">
    <property type="term" value="F:histone binding"/>
    <property type="evidence" value="ECO:0007669"/>
    <property type="project" value="TreeGrafter"/>
</dbReference>
<feature type="compositionally biased region" description="Low complexity" evidence="3">
    <location>
        <begin position="7"/>
        <end position="29"/>
    </location>
</feature>
<sequence>MFSQLLAAASSSSSPRKNSSTANNASSSAGPVKSTAIPQRVDSTSTASGFKSEIKPGSPVPVRNEHESKPRPTSREIKGFTSGSTISNDKTKHLVTVERLKAQQPRSASIYKGRPASATLSTVGKSSQANSASGSSAASASILVTNRKKPNFLDILKEAEKVDSEKLKVTVKVRDPKKKPEKTGSKVLGNRHSHSPSPSVGNPPPKVSTTPAKGRIIDSTATTTTSNLDRIGRPSSRAIKGAEISDRKFVKDSRPVTVKTASAKPTASVSTKDKLTSRPVQKTHTPAPFAKPMEGLLKKRKAAEESDASLDDFIVSDEEEEDDGSSFARRSAGKARGPGYDREEIWNLFRRGGRSRNYDYEDDDDNMEASGFDILREELRSTAQARKEDEMMEEEERRLAEEKRKKRMKRP</sequence>
<dbReference type="GO" id="GO:0005730">
    <property type="term" value="C:nucleolus"/>
    <property type="evidence" value="ECO:0007669"/>
    <property type="project" value="TreeGrafter"/>
</dbReference>
<feature type="region of interest" description="Disordered" evidence="3">
    <location>
        <begin position="164"/>
        <end position="411"/>
    </location>
</feature>
<feature type="compositionally biased region" description="Basic and acidic residues" evidence="3">
    <location>
        <begin position="374"/>
        <end position="403"/>
    </location>
</feature>
<accession>A0A1E3PUX4</accession>
<dbReference type="GO" id="GO:0006334">
    <property type="term" value="P:nucleosome assembly"/>
    <property type="evidence" value="ECO:0007669"/>
    <property type="project" value="TreeGrafter"/>
</dbReference>